<name>A0A7T4JVT2_9CORY</name>
<evidence type="ECO:0000256" key="5">
    <source>
        <dbReference type="RuleBase" id="RU003512"/>
    </source>
</evidence>
<dbReference type="AlphaFoldDB" id="A0A7T4JVT2"/>
<keyword evidence="4" id="KW-0732">Signal</keyword>
<feature type="compositionally biased region" description="Basic and acidic residues" evidence="6">
    <location>
        <begin position="137"/>
        <end position="149"/>
    </location>
</feature>
<dbReference type="Pfam" id="PF01297">
    <property type="entry name" value="ZnuA"/>
    <property type="match status" value="1"/>
</dbReference>
<dbReference type="PANTHER" id="PTHR42953:SF1">
    <property type="entry name" value="METAL-BINDING PROTEIN HI_0362-RELATED"/>
    <property type="match status" value="1"/>
</dbReference>
<evidence type="ECO:0000313" key="8">
    <source>
        <dbReference type="Proteomes" id="UP000596145"/>
    </source>
</evidence>
<gene>
    <name evidence="7" type="ORF">I6I10_04860</name>
</gene>
<evidence type="ECO:0000256" key="2">
    <source>
        <dbReference type="ARBA" id="ARBA00022448"/>
    </source>
</evidence>
<feature type="region of interest" description="Disordered" evidence="6">
    <location>
        <begin position="130"/>
        <end position="164"/>
    </location>
</feature>
<dbReference type="SUPFAM" id="SSF53807">
    <property type="entry name" value="Helical backbone' metal receptor"/>
    <property type="match status" value="1"/>
</dbReference>
<comment type="subcellular location">
    <subcellularLocation>
        <location evidence="1">Cell envelope</location>
    </subcellularLocation>
</comment>
<dbReference type="GO" id="GO:0007155">
    <property type="term" value="P:cell adhesion"/>
    <property type="evidence" value="ECO:0007669"/>
    <property type="project" value="InterPro"/>
</dbReference>
<dbReference type="Proteomes" id="UP000596145">
    <property type="component" value="Chromosome"/>
</dbReference>
<evidence type="ECO:0000256" key="3">
    <source>
        <dbReference type="ARBA" id="ARBA00022723"/>
    </source>
</evidence>
<evidence type="ECO:0000256" key="1">
    <source>
        <dbReference type="ARBA" id="ARBA00004196"/>
    </source>
</evidence>
<dbReference type="OrthoDB" id="5296019at2"/>
<comment type="similarity">
    <text evidence="5">Belongs to the bacterial solute-binding protein 9 family.</text>
</comment>
<dbReference type="InterPro" id="IPR006127">
    <property type="entry name" value="ZnuA-like"/>
</dbReference>
<dbReference type="GO" id="GO:0030313">
    <property type="term" value="C:cell envelope"/>
    <property type="evidence" value="ECO:0007669"/>
    <property type="project" value="UniProtKB-SubCell"/>
</dbReference>
<evidence type="ECO:0000313" key="7">
    <source>
        <dbReference type="EMBL" id="QQB47238.1"/>
    </source>
</evidence>
<dbReference type="InterPro" id="IPR006128">
    <property type="entry name" value="Lipoprotein_PsaA-like"/>
</dbReference>
<protein>
    <submittedName>
        <fullName evidence="7">Zinc ABC transporter substrate-binding protein</fullName>
    </submittedName>
</protein>
<proteinExistence type="inferred from homology"/>
<evidence type="ECO:0000256" key="6">
    <source>
        <dbReference type="SAM" id="MobiDB-lite"/>
    </source>
</evidence>
<sequence>MARFLLTQVDNDFQNLIIANMKRFSIACACALLALTGCSSTNEAETSHEEGISLVATTSVWADVAAAVAGDGTHVTPIISGKDVDPHSFEPVASDMAALERADIIVANGGGYDAWAYANLDADQKANVVSPLPLTPHGEESGAHQHGDAENGEEEHHHHHEHGSEHVWYDPHAIEHVMNDVAKKITELGGTATVEEATAKAEALEKDVAELPAGTVMQTEPIADSIIEDSDLTDITPAAFRDTTLKESEPSAAALDEFLTTLSSGKVDVLIFNPSTATDTSKRIRETAERSHVKIVEIAEVPPQGTNFLDYFDTRLTALKEALS</sequence>
<reference evidence="7 8" key="1">
    <citation type="submission" date="2020-12" db="EMBL/GenBank/DDBJ databases">
        <title>FDA dAtabase for Regulatory Grade micrObial Sequences (FDA-ARGOS): Supporting development and validation of Infectious Disease Dx tests.</title>
        <authorList>
            <person name="Sproer C."/>
            <person name="Gronow S."/>
            <person name="Severitt S."/>
            <person name="Schroder I."/>
            <person name="Tallon L."/>
            <person name="Sadzewicz L."/>
            <person name="Zhao X."/>
            <person name="Boylan J."/>
            <person name="Ott S."/>
            <person name="Bowen H."/>
            <person name="Vavikolanu K."/>
            <person name="Mehta A."/>
            <person name="Aluvathingal J."/>
            <person name="Nadendla S."/>
            <person name="Lowell S."/>
            <person name="Myers T."/>
            <person name="Yan Y."/>
            <person name="Sichtig H."/>
        </authorList>
    </citation>
    <scope>NUCLEOTIDE SEQUENCE [LARGE SCALE GENOMIC DNA]</scope>
    <source>
        <strain evidence="7 8">FDAARGOS_1053</strain>
    </source>
</reference>
<dbReference type="PRINTS" id="PR00690">
    <property type="entry name" value="ADHESNFAMILY"/>
</dbReference>
<dbReference type="PANTHER" id="PTHR42953">
    <property type="entry name" value="HIGH-AFFINITY ZINC UPTAKE SYSTEM PROTEIN ZNUA-RELATED"/>
    <property type="match status" value="1"/>
</dbReference>
<keyword evidence="2 5" id="KW-0813">Transport</keyword>
<dbReference type="InterPro" id="IPR050492">
    <property type="entry name" value="Bact_metal-bind_prot9"/>
</dbReference>
<organism evidence="7 8">
    <name type="scientific">Corynebacterium glucuronolyticum</name>
    <dbReference type="NCBI Taxonomy" id="39791"/>
    <lineage>
        <taxon>Bacteria</taxon>
        <taxon>Bacillati</taxon>
        <taxon>Actinomycetota</taxon>
        <taxon>Actinomycetes</taxon>
        <taxon>Mycobacteriales</taxon>
        <taxon>Corynebacteriaceae</taxon>
        <taxon>Corynebacterium</taxon>
    </lineage>
</organism>
<dbReference type="GO" id="GO:0046872">
    <property type="term" value="F:metal ion binding"/>
    <property type="evidence" value="ECO:0007669"/>
    <property type="project" value="UniProtKB-KW"/>
</dbReference>
<accession>A0A7T4JVT2</accession>
<dbReference type="EMBL" id="CP066007">
    <property type="protein sequence ID" value="QQB47238.1"/>
    <property type="molecule type" value="Genomic_DNA"/>
</dbReference>
<keyword evidence="3" id="KW-0479">Metal-binding</keyword>
<dbReference type="Gene3D" id="3.40.50.1980">
    <property type="entry name" value="Nitrogenase molybdenum iron protein domain"/>
    <property type="match status" value="2"/>
</dbReference>
<evidence type="ECO:0000256" key="4">
    <source>
        <dbReference type="ARBA" id="ARBA00022729"/>
    </source>
</evidence>
<dbReference type="GO" id="GO:0030001">
    <property type="term" value="P:metal ion transport"/>
    <property type="evidence" value="ECO:0007669"/>
    <property type="project" value="InterPro"/>
</dbReference>